<dbReference type="SUPFAM" id="SSF52540">
    <property type="entry name" value="P-loop containing nucleoside triphosphate hydrolases"/>
    <property type="match status" value="1"/>
</dbReference>
<dbReference type="Proteomes" id="UP000596063">
    <property type="component" value="Chromosome"/>
</dbReference>
<dbReference type="Gene3D" id="3.40.50.300">
    <property type="entry name" value="P-loop containing nucleotide triphosphate hydrolases"/>
    <property type="match status" value="1"/>
</dbReference>
<dbReference type="InterPro" id="IPR027417">
    <property type="entry name" value="P-loop_NTPase"/>
</dbReference>
<organism evidence="2 3">
    <name type="scientific">Spongiibacter nanhainus</name>
    <dbReference type="NCBI Taxonomy" id="2794344"/>
    <lineage>
        <taxon>Bacteria</taxon>
        <taxon>Pseudomonadati</taxon>
        <taxon>Pseudomonadota</taxon>
        <taxon>Gammaproteobacteria</taxon>
        <taxon>Cellvibrionales</taxon>
        <taxon>Spongiibacteraceae</taxon>
        <taxon>Spongiibacter</taxon>
    </lineage>
</organism>
<dbReference type="Pfam" id="PF13481">
    <property type="entry name" value="AAA_25"/>
    <property type="match status" value="1"/>
</dbReference>
<sequence length="729" mass="80241">MTEASYPSLCSGNGQYHTDSNNQHGPLIGVSLQQVRLMVNDPVDCKKSEAPWIIPSTLKTRSKQRQLKEGQFYALWADLDNLEGITWSLVTDAVGVITGWSEAYIYSSKSATPENLKCRVLIPLAEPVSGTDFQYGQQVLDDYLSAEGIEPDRATESANQICYLPNRGELYRHHVCEGGAFSLSGWSTETDALKHLEALAEANRKARLAESMEKLRQRLESGQKSPLDAFNAAYSVELVLETYGYRRRGNRWLSPYSESGTPGVVVKDNRWITSHQSDRDAGLEKSGDAFDLLVHFEYGGDFTAAVKAVGEQFTTPDGLTITKHNQREYMRQKSAQDDFMSTEDEGTPEAPLRCIDVSEVMVALPEKPSFAMAPWLPRGYPTLFGGHGGMGKSYVAIVLSAHIASGDTFAGMAVEQGKVLFVSLEDEAAMVKYRLRRVIEEYQLNEFTVLENFELLDGTAEYAALMTTKGDGQNAPTELTAAYEQVREHAEGKTLVVIDNASDAFDANENVRRLVRGFIRSLTTIARENNSAVLLLAHIDKSAARNGSSGNSYSGSTAWHNSSRSRLALIERDGQRVIEHEKLNVGKRANPLPITITDEGVPVPMMQLGAAEDFTEAQDRRDLIAAFRAAGEAGVTVYSKLEAGGYSAMSALANLEEYPERFKSVRKRDVPKLILAMIRDGVIVRKAYTKPNRQRGEKLVLAESQKGEICSDGQTGEEISQSEGAENAA</sequence>
<dbReference type="EMBL" id="CP066167">
    <property type="protein sequence ID" value="QQD17805.1"/>
    <property type="molecule type" value="Genomic_DNA"/>
</dbReference>
<dbReference type="KEGG" id="snan:I6N98_15905"/>
<proteinExistence type="predicted"/>
<reference evidence="2 3" key="1">
    <citation type="submission" date="2020-12" db="EMBL/GenBank/DDBJ databases">
        <authorList>
            <person name="Shan Y."/>
        </authorList>
    </citation>
    <scope>NUCLEOTIDE SEQUENCE [LARGE SCALE GENOMIC DNA]</scope>
    <source>
        <strain evidence="3">csc3.9</strain>
    </source>
</reference>
<evidence type="ECO:0000313" key="3">
    <source>
        <dbReference type="Proteomes" id="UP000596063"/>
    </source>
</evidence>
<dbReference type="AlphaFoldDB" id="A0A7T4QZV8"/>
<feature type="region of interest" description="Disordered" evidence="1">
    <location>
        <begin position="707"/>
        <end position="729"/>
    </location>
</feature>
<evidence type="ECO:0000256" key="1">
    <source>
        <dbReference type="SAM" id="MobiDB-lite"/>
    </source>
</evidence>
<keyword evidence="3" id="KW-1185">Reference proteome</keyword>
<protein>
    <submittedName>
        <fullName evidence="2">AAA family ATPase</fullName>
    </submittedName>
</protein>
<feature type="compositionally biased region" description="Polar residues" evidence="1">
    <location>
        <begin position="712"/>
        <end position="729"/>
    </location>
</feature>
<gene>
    <name evidence="2" type="ORF">I6N98_15905</name>
</gene>
<accession>A0A7T4QZV8</accession>
<dbReference type="RefSeq" id="WP_198569304.1">
    <property type="nucleotide sequence ID" value="NZ_CP066167.1"/>
</dbReference>
<evidence type="ECO:0000313" key="2">
    <source>
        <dbReference type="EMBL" id="QQD17805.1"/>
    </source>
</evidence>
<name>A0A7T4QZV8_9GAMM</name>